<organism evidence="1 2">
    <name type="scientific">Jaapia argillacea MUCL 33604</name>
    <dbReference type="NCBI Taxonomy" id="933084"/>
    <lineage>
        <taxon>Eukaryota</taxon>
        <taxon>Fungi</taxon>
        <taxon>Dikarya</taxon>
        <taxon>Basidiomycota</taxon>
        <taxon>Agaricomycotina</taxon>
        <taxon>Agaricomycetes</taxon>
        <taxon>Agaricomycetidae</taxon>
        <taxon>Jaapiales</taxon>
        <taxon>Jaapiaceae</taxon>
        <taxon>Jaapia</taxon>
    </lineage>
</organism>
<accession>A0A067PPK1</accession>
<protein>
    <submittedName>
        <fullName evidence="1">Uncharacterized protein</fullName>
    </submittedName>
</protein>
<dbReference type="EMBL" id="KL197735">
    <property type="protein sequence ID" value="KDQ53222.1"/>
    <property type="molecule type" value="Genomic_DNA"/>
</dbReference>
<dbReference type="InParanoid" id="A0A067PPK1"/>
<name>A0A067PPK1_9AGAM</name>
<sequence>MHCGPKCATTDATCPNPAGTPVCFRGTAFVLGIIISKFSHHRTYHHLPYSHSFHHNLSINHIHSRGALAGRTLFEAWTCRLGKPDSVDIGSPPA</sequence>
<proteinExistence type="predicted"/>
<keyword evidence="2" id="KW-1185">Reference proteome</keyword>
<dbReference type="AlphaFoldDB" id="A0A067PPK1"/>
<gene>
    <name evidence="1" type="ORF">JAAARDRAFT_438382</name>
</gene>
<dbReference type="Proteomes" id="UP000027265">
    <property type="component" value="Unassembled WGS sequence"/>
</dbReference>
<dbReference type="HOGENOM" id="CLU_185460_0_0_1"/>
<evidence type="ECO:0000313" key="2">
    <source>
        <dbReference type="Proteomes" id="UP000027265"/>
    </source>
</evidence>
<evidence type="ECO:0000313" key="1">
    <source>
        <dbReference type="EMBL" id="KDQ53222.1"/>
    </source>
</evidence>
<reference evidence="2" key="1">
    <citation type="journal article" date="2014" name="Proc. Natl. Acad. Sci. U.S.A.">
        <title>Extensive sampling of basidiomycete genomes demonstrates inadequacy of the white-rot/brown-rot paradigm for wood decay fungi.</title>
        <authorList>
            <person name="Riley R."/>
            <person name="Salamov A.A."/>
            <person name="Brown D.W."/>
            <person name="Nagy L.G."/>
            <person name="Floudas D."/>
            <person name="Held B.W."/>
            <person name="Levasseur A."/>
            <person name="Lombard V."/>
            <person name="Morin E."/>
            <person name="Otillar R."/>
            <person name="Lindquist E.A."/>
            <person name="Sun H."/>
            <person name="LaButti K.M."/>
            <person name="Schmutz J."/>
            <person name="Jabbour D."/>
            <person name="Luo H."/>
            <person name="Baker S.E."/>
            <person name="Pisabarro A.G."/>
            <person name="Walton J.D."/>
            <person name="Blanchette R.A."/>
            <person name="Henrissat B."/>
            <person name="Martin F."/>
            <person name="Cullen D."/>
            <person name="Hibbett D.S."/>
            <person name="Grigoriev I.V."/>
        </authorList>
    </citation>
    <scope>NUCLEOTIDE SEQUENCE [LARGE SCALE GENOMIC DNA]</scope>
    <source>
        <strain evidence="2">MUCL 33604</strain>
    </source>
</reference>